<dbReference type="SUPFAM" id="SSF56112">
    <property type="entry name" value="Protein kinase-like (PK-like)"/>
    <property type="match status" value="1"/>
</dbReference>
<evidence type="ECO:0000256" key="6">
    <source>
        <dbReference type="ARBA" id="ARBA00022840"/>
    </source>
</evidence>
<dbReference type="PROSITE" id="PS00108">
    <property type="entry name" value="PROTEIN_KINASE_ST"/>
    <property type="match status" value="1"/>
</dbReference>
<keyword evidence="7" id="KW-0175">Coiled coil</keyword>
<keyword evidence="5 10" id="KW-0418">Kinase</keyword>
<dbReference type="InterPro" id="IPR011009">
    <property type="entry name" value="Kinase-like_dom_sf"/>
</dbReference>
<dbReference type="OrthoDB" id="111294at2"/>
<evidence type="ECO:0000313" key="10">
    <source>
        <dbReference type="EMBL" id="AXC11130.1"/>
    </source>
</evidence>
<dbReference type="RefSeq" id="WP_114206625.1">
    <property type="nucleotide sequence ID" value="NZ_CP030840.1"/>
</dbReference>
<evidence type="ECO:0000256" key="1">
    <source>
        <dbReference type="ARBA" id="ARBA00012513"/>
    </source>
</evidence>
<dbReference type="PANTHER" id="PTHR43289:SF6">
    <property type="entry name" value="SERINE_THREONINE-PROTEIN KINASE NEKL-3"/>
    <property type="match status" value="1"/>
</dbReference>
<dbReference type="EC" id="2.7.11.1" evidence="1"/>
<proteinExistence type="predicted"/>
<accession>A0A2Z5FWN9</accession>
<dbReference type="FunFam" id="1.10.510.10:FF:000021">
    <property type="entry name" value="Serine/threonine protein kinase"/>
    <property type="match status" value="1"/>
</dbReference>
<name>A0A2Z5FWN9_9BACT</name>
<dbReference type="InterPro" id="IPR008271">
    <property type="entry name" value="Ser/Thr_kinase_AS"/>
</dbReference>
<evidence type="ECO:0000256" key="8">
    <source>
        <dbReference type="SAM" id="MobiDB-lite"/>
    </source>
</evidence>
<sequence>MALEIGQHVGEYEILAFLGAGGMGEVYSARNVISGRVEALKILLSDLLKEADVATRFTVEIRTLATLDHPNIAQLRTAFEFQNQLVMIMEFVEGTTLERLPGPRPMLASDALNYSTQILAALAYAHSKGVTHRDVKPANIMITTHGVAKLMDFGIAKSTNDMQLTHSGSTVGSIHYMSPEQVRGGIVDSRSDIYSLGVTLYQMLTGRRPFQGDNAYTILTAQCNETPTAPTQLNPSLPPALSEAVLRAMAKEPAARFQYAEEFRQALLKVQQGAQSTVSMAIPLVPPPVAAPAPLPIATFPPAPQAVRSQRGLWLGLGAAAAIVAMVAATTLLPRFLSTHASPSPTPAVSNTPATVQTNIPSNPVASKAAPVNAGPATPVPQSRPAAGPSAIAQSHIPVRPIYHAAAQSVASGDPAVAPLPSREVNEARERLSDLQSRADAANSSIQTMRRQQQAQGYDMRGDVVAAMGRMNAHLNEANRALNTNDLQAASDDMARAEKELSTLETFLGR</sequence>
<dbReference type="Pfam" id="PF00069">
    <property type="entry name" value="Pkinase"/>
    <property type="match status" value="1"/>
</dbReference>
<feature type="coiled-coil region" evidence="7">
    <location>
        <begin position="480"/>
        <end position="507"/>
    </location>
</feature>
<dbReference type="PROSITE" id="PS50011">
    <property type="entry name" value="PROTEIN_KINASE_DOM"/>
    <property type="match status" value="1"/>
</dbReference>
<dbReference type="GO" id="GO:0005524">
    <property type="term" value="F:ATP binding"/>
    <property type="evidence" value="ECO:0007669"/>
    <property type="project" value="UniProtKB-KW"/>
</dbReference>
<evidence type="ECO:0000256" key="7">
    <source>
        <dbReference type="SAM" id="Coils"/>
    </source>
</evidence>
<dbReference type="EMBL" id="CP030840">
    <property type="protein sequence ID" value="AXC11130.1"/>
    <property type="molecule type" value="Genomic_DNA"/>
</dbReference>
<dbReference type="Gene3D" id="1.10.510.10">
    <property type="entry name" value="Transferase(Phosphotransferase) domain 1"/>
    <property type="match status" value="1"/>
</dbReference>
<feature type="domain" description="Protein kinase" evidence="9">
    <location>
        <begin position="12"/>
        <end position="268"/>
    </location>
</feature>
<keyword evidence="11" id="KW-1185">Reference proteome</keyword>
<dbReference type="SMART" id="SM00220">
    <property type="entry name" value="S_TKc"/>
    <property type="match status" value="1"/>
</dbReference>
<dbReference type="PANTHER" id="PTHR43289">
    <property type="entry name" value="MITOGEN-ACTIVATED PROTEIN KINASE KINASE KINASE 20-RELATED"/>
    <property type="match status" value="1"/>
</dbReference>
<organism evidence="10 11">
    <name type="scientific">Acidisarcina polymorpha</name>
    <dbReference type="NCBI Taxonomy" id="2211140"/>
    <lineage>
        <taxon>Bacteria</taxon>
        <taxon>Pseudomonadati</taxon>
        <taxon>Acidobacteriota</taxon>
        <taxon>Terriglobia</taxon>
        <taxon>Terriglobales</taxon>
        <taxon>Acidobacteriaceae</taxon>
        <taxon>Acidisarcina</taxon>
    </lineage>
</organism>
<feature type="coiled-coil region" evidence="7">
    <location>
        <begin position="425"/>
        <end position="452"/>
    </location>
</feature>
<protein>
    <recommendedName>
        <fullName evidence="1">non-specific serine/threonine protein kinase</fullName>
        <ecNumber evidence="1">2.7.11.1</ecNumber>
    </recommendedName>
</protein>
<dbReference type="KEGG" id="abas:ACPOL_1788"/>
<dbReference type="CDD" id="cd14014">
    <property type="entry name" value="STKc_PknB_like"/>
    <property type="match status" value="1"/>
</dbReference>
<dbReference type="Proteomes" id="UP000253606">
    <property type="component" value="Chromosome"/>
</dbReference>
<keyword evidence="4" id="KW-0547">Nucleotide-binding</keyword>
<evidence type="ECO:0000256" key="5">
    <source>
        <dbReference type="ARBA" id="ARBA00022777"/>
    </source>
</evidence>
<dbReference type="InterPro" id="IPR000719">
    <property type="entry name" value="Prot_kinase_dom"/>
</dbReference>
<evidence type="ECO:0000259" key="9">
    <source>
        <dbReference type="PROSITE" id="PS50011"/>
    </source>
</evidence>
<gene>
    <name evidence="10" type="ORF">ACPOL_1788</name>
</gene>
<reference evidence="10 11" key="1">
    <citation type="journal article" date="2018" name="Front. Microbiol.">
        <title>Hydrolytic Capabilities as a Key to Environmental Success: Chitinolytic and Cellulolytic Acidobacteria From Acidic Sub-arctic Soils and Boreal Peatlands.</title>
        <authorList>
            <person name="Belova S.E."/>
            <person name="Ravin N.V."/>
            <person name="Pankratov T.A."/>
            <person name="Rakitin A.L."/>
            <person name="Ivanova A.A."/>
            <person name="Beletsky A.V."/>
            <person name="Mardanov A.V."/>
            <person name="Sinninghe Damste J.S."/>
            <person name="Dedysh S.N."/>
        </authorList>
    </citation>
    <scope>NUCLEOTIDE SEQUENCE [LARGE SCALE GENOMIC DNA]</scope>
    <source>
        <strain evidence="10 11">SBC82</strain>
    </source>
</reference>
<evidence type="ECO:0000256" key="3">
    <source>
        <dbReference type="ARBA" id="ARBA00022679"/>
    </source>
</evidence>
<feature type="region of interest" description="Disordered" evidence="8">
    <location>
        <begin position="341"/>
        <end position="390"/>
    </location>
</feature>
<dbReference type="Gene3D" id="3.30.200.20">
    <property type="entry name" value="Phosphorylase Kinase, domain 1"/>
    <property type="match status" value="1"/>
</dbReference>
<evidence type="ECO:0000313" key="11">
    <source>
        <dbReference type="Proteomes" id="UP000253606"/>
    </source>
</evidence>
<dbReference type="AlphaFoldDB" id="A0A2Z5FWN9"/>
<keyword evidence="6" id="KW-0067">ATP-binding</keyword>
<keyword evidence="2 10" id="KW-0723">Serine/threonine-protein kinase</keyword>
<dbReference type="GO" id="GO:0004674">
    <property type="term" value="F:protein serine/threonine kinase activity"/>
    <property type="evidence" value="ECO:0007669"/>
    <property type="project" value="UniProtKB-KW"/>
</dbReference>
<feature type="compositionally biased region" description="Polar residues" evidence="8">
    <location>
        <begin position="341"/>
        <end position="365"/>
    </location>
</feature>
<keyword evidence="3" id="KW-0808">Transferase</keyword>
<evidence type="ECO:0000256" key="2">
    <source>
        <dbReference type="ARBA" id="ARBA00022527"/>
    </source>
</evidence>
<evidence type="ECO:0000256" key="4">
    <source>
        <dbReference type="ARBA" id="ARBA00022741"/>
    </source>
</evidence>